<name>A0ABV4D4X3_9LACT</name>
<keyword evidence="1" id="KW-1133">Transmembrane helix</keyword>
<evidence type="ECO:0000313" key="3">
    <source>
        <dbReference type="Proteomes" id="UP001565283"/>
    </source>
</evidence>
<protein>
    <recommendedName>
        <fullName evidence="4">DUF2628 domain-containing protein</fullName>
    </recommendedName>
</protein>
<evidence type="ECO:0000313" key="2">
    <source>
        <dbReference type="EMBL" id="MEY8444586.1"/>
    </source>
</evidence>
<proteinExistence type="predicted"/>
<evidence type="ECO:0000256" key="1">
    <source>
        <dbReference type="SAM" id="Phobius"/>
    </source>
</evidence>
<accession>A0ABV4D4X3</accession>
<feature type="transmembrane region" description="Helical" evidence="1">
    <location>
        <begin position="41"/>
        <end position="60"/>
    </location>
</feature>
<organism evidence="2 3">
    <name type="scientific">Lactococcus ileimucosae</name>
    <dbReference type="NCBI Taxonomy" id="2941329"/>
    <lineage>
        <taxon>Bacteria</taxon>
        <taxon>Bacillati</taxon>
        <taxon>Bacillota</taxon>
        <taxon>Bacilli</taxon>
        <taxon>Lactobacillales</taxon>
        <taxon>Streptococcaceae</taxon>
        <taxon>Lactococcus</taxon>
    </lineage>
</organism>
<feature type="transmembrane region" description="Helical" evidence="1">
    <location>
        <begin position="16"/>
        <end position="34"/>
    </location>
</feature>
<dbReference type="Proteomes" id="UP001565283">
    <property type="component" value="Unassembled WGS sequence"/>
</dbReference>
<keyword evidence="3" id="KW-1185">Reference proteome</keyword>
<reference evidence="2 3" key="1">
    <citation type="submission" date="2024-03" db="EMBL/GenBank/DDBJ databases">
        <title>Mouse gut bacterial collection (mGBC) of GemPharmatech.</title>
        <authorList>
            <person name="He Y."/>
            <person name="Dong L."/>
            <person name="Wu D."/>
            <person name="Gao X."/>
            <person name="Lin Z."/>
        </authorList>
    </citation>
    <scope>NUCLEOTIDE SEQUENCE [LARGE SCALE GENOMIC DNA]</scope>
    <source>
        <strain evidence="2 3">61-15</strain>
    </source>
</reference>
<comment type="caution">
    <text evidence="2">The sequence shown here is derived from an EMBL/GenBank/DDBJ whole genome shotgun (WGS) entry which is preliminary data.</text>
</comment>
<sequence>MTHITLKNTSTGATRIVKQGFSWTVFFFGIWALMFRGEWKIIGYMFLGVTIVSFISFMLTGQMWEVSLPSLGGLTFIYAFFANKQLKYSLLNKGWEIV</sequence>
<keyword evidence="1" id="KW-0812">Transmembrane</keyword>
<keyword evidence="1" id="KW-0472">Membrane</keyword>
<dbReference type="RefSeq" id="WP_369948930.1">
    <property type="nucleotide sequence ID" value="NZ_JBCLSH010000078.1"/>
</dbReference>
<gene>
    <name evidence="2" type="ORF">AALA52_10175</name>
</gene>
<dbReference type="EMBL" id="JBCLSH010000078">
    <property type="protein sequence ID" value="MEY8444586.1"/>
    <property type="molecule type" value="Genomic_DNA"/>
</dbReference>
<feature type="transmembrane region" description="Helical" evidence="1">
    <location>
        <begin position="66"/>
        <end position="83"/>
    </location>
</feature>
<evidence type="ECO:0008006" key="4">
    <source>
        <dbReference type="Google" id="ProtNLM"/>
    </source>
</evidence>